<feature type="chain" id="PRO_5035926933" evidence="2">
    <location>
        <begin position="18"/>
        <end position="192"/>
    </location>
</feature>
<dbReference type="OrthoDB" id="441660at2759"/>
<sequence length="192" mass="21590">MIVLGLLLLCLSSQANAEVFPDDDDDSCHIQVKIIKDMVSKCGERSSSSSEANFSAKTLEFVLKAVRESNGNEIQKFHSELKKELQENIGTISKMIDEFRSEMRLLANTVSEVNAKQIRVEREVSSKVSDISMNLEATRRDLNDLKSSSIRNSEKDTSHCPSDVSNLTVLPNGKKYLFSNETRVCEPIYIRL</sequence>
<gene>
    <name evidence="3" type="ORF">CLODIP_2_CD15274</name>
</gene>
<keyword evidence="1" id="KW-0175">Coiled coil</keyword>
<comment type="caution">
    <text evidence="3">The sequence shown here is derived from an EMBL/GenBank/DDBJ whole genome shotgun (WGS) entry which is preliminary data.</text>
</comment>
<protein>
    <submittedName>
        <fullName evidence="3">Uncharacterized protein</fullName>
    </submittedName>
</protein>
<dbReference type="Proteomes" id="UP000494165">
    <property type="component" value="Unassembled WGS sequence"/>
</dbReference>
<evidence type="ECO:0000256" key="2">
    <source>
        <dbReference type="SAM" id="SignalP"/>
    </source>
</evidence>
<dbReference type="EMBL" id="CADEPI010000397">
    <property type="protein sequence ID" value="CAB3385163.1"/>
    <property type="molecule type" value="Genomic_DNA"/>
</dbReference>
<reference evidence="3 4" key="1">
    <citation type="submission" date="2020-04" db="EMBL/GenBank/DDBJ databases">
        <authorList>
            <person name="Alioto T."/>
            <person name="Alioto T."/>
            <person name="Gomez Garrido J."/>
        </authorList>
    </citation>
    <scope>NUCLEOTIDE SEQUENCE [LARGE SCALE GENOMIC DNA]</scope>
</reference>
<dbReference type="Gene3D" id="1.20.5.50">
    <property type="match status" value="1"/>
</dbReference>
<accession>A0A8S1DN88</accession>
<keyword evidence="4" id="KW-1185">Reference proteome</keyword>
<dbReference type="AlphaFoldDB" id="A0A8S1DN88"/>
<feature type="coiled-coil region" evidence="1">
    <location>
        <begin position="82"/>
        <end position="116"/>
    </location>
</feature>
<feature type="signal peptide" evidence="2">
    <location>
        <begin position="1"/>
        <end position="17"/>
    </location>
</feature>
<evidence type="ECO:0000256" key="1">
    <source>
        <dbReference type="SAM" id="Coils"/>
    </source>
</evidence>
<evidence type="ECO:0000313" key="4">
    <source>
        <dbReference type="Proteomes" id="UP000494165"/>
    </source>
</evidence>
<organism evidence="3 4">
    <name type="scientific">Cloeon dipterum</name>
    <dbReference type="NCBI Taxonomy" id="197152"/>
    <lineage>
        <taxon>Eukaryota</taxon>
        <taxon>Metazoa</taxon>
        <taxon>Ecdysozoa</taxon>
        <taxon>Arthropoda</taxon>
        <taxon>Hexapoda</taxon>
        <taxon>Insecta</taxon>
        <taxon>Pterygota</taxon>
        <taxon>Palaeoptera</taxon>
        <taxon>Ephemeroptera</taxon>
        <taxon>Pisciforma</taxon>
        <taxon>Baetidae</taxon>
        <taxon>Cloeon</taxon>
    </lineage>
</organism>
<keyword evidence="2" id="KW-0732">Signal</keyword>
<evidence type="ECO:0000313" key="3">
    <source>
        <dbReference type="EMBL" id="CAB3385163.1"/>
    </source>
</evidence>
<name>A0A8S1DN88_9INSE</name>
<proteinExistence type="predicted"/>